<evidence type="ECO:0000313" key="1">
    <source>
        <dbReference type="EMBL" id="CDQ10224.1"/>
    </source>
</evidence>
<proteinExistence type="predicted"/>
<accession>A0A060UUG9</accession>
<name>A0A060UUG9_9PROT</name>
<gene>
    <name evidence="1" type="ORF">AFERRI_400005</name>
</gene>
<reference evidence="1" key="2">
    <citation type="submission" date="2014-07" db="EMBL/GenBank/DDBJ databases">
        <title>Initial genome analysis of the psychrotolerant acidophile Acidithiobacillus ferrivorans CF27: insights into iron and sulfur oxidation pathways and into biofilm formation.</title>
        <authorList>
            <person name="Talla E."/>
            <person name="Hedrich S."/>
            <person name="Mangenot S."/>
            <person name="Ji B."/>
            <person name="Johnson D.B."/>
            <person name="Barbe V."/>
            <person name="Bonnefoy V."/>
        </authorList>
    </citation>
    <scope>NUCLEOTIDE SEQUENCE [LARGE SCALE GENOMIC DNA]</scope>
    <source>
        <strain evidence="1">CF27</strain>
    </source>
</reference>
<protein>
    <submittedName>
        <fullName evidence="1">Uncharacterized protein</fullName>
    </submittedName>
</protein>
<reference evidence="1" key="1">
    <citation type="submission" date="2014-03" db="EMBL/GenBank/DDBJ databases">
        <authorList>
            <person name="Genoscope - CEA"/>
        </authorList>
    </citation>
    <scope>NUCLEOTIDE SEQUENCE [LARGE SCALE GENOMIC DNA]</scope>
    <source>
        <strain evidence="1">CF27</strain>
    </source>
</reference>
<comment type="caution">
    <text evidence="1">The sequence shown here is derived from an EMBL/GenBank/DDBJ whole genome shotgun (WGS) entry which is preliminary data.</text>
</comment>
<dbReference type="AlphaFoldDB" id="A0A060UUG9"/>
<organism evidence="1">
    <name type="scientific">Acidithiobacillus ferrivorans</name>
    <dbReference type="NCBI Taxonomy" id="160808"/>
    <lineage>
        <taxon>Bacteria</taxon>
        <taxon>Pseudomonadati</taxon>
        <taxon>Pseudomonadota</taxon>
        <taxon>Acidithiobacillia</taxon>
        <taxon>Acidithiobacillales</taxon>
        <taxon>Acidithiobacillaceae</taxon>
        <taxon>Acidithiobacillus</taxon>
    </lineage>
</organism>
<sequence length="76" mass="8674">MRFKEGNVPVALESPNAALPDQSFEVLAIAPVMDVIHAGNMNIKTNIMRFPYLLWNEIWDVSGNRIYSPVHYGWDI</sequence>
<dbReference type="EMBL" id="CCCS020000035">
    <property type="protein sequence ID" value="CDQ10224.1"/>
    <property type="molecule type" value="Genomic_DNA"/>
</dbReference>